<name>A0A8S1WI68_PAROT</name>
<sequence length="328" mass="38209">MLKVRNLKLTFRMQTYGLLFFVNKSINCYNLLIILLEYCIMKISSLIEEIIETGSQGKELIKDAFIIGIAWGRQQLRTLEDLQSAIKFILKVNEKIDNSLESPFSKEDKYENFVVDYNFALFTKPGAIKLCQTTPPQKKTQENQQPIKNQKSNSPFYFQGSPQKTQYAQTSKMCQLCNFVIDTKTNDQKAVLLRCSHQFHFLCLSISTFAQGNHCPICQEQLEKKYPEYIFDQLPQQLKSSCPQIGCSNSFLYYGQDVFDCSFCKTQWCLKCKKKYHKNQACTFEIDHFEMRLGQKFKYCLNCNKVLFLTELPQDSNNQGIMPLHCEK</sequence>
<dbReference type="GO" id="GO:0008270">
    <property type="term" value="F:zinc ion binding"/>
    <property type="evidence" value="ECO:0007669"/>
    <property type="project" value="UniProtKB-KW"/>
</dbReference>
<dbReference type="InterPro" id="IPR002867">
    <property type="entry name" value="IBR_dom"/>
</dbReference>
<dbReference type="Pfam" id="PF01485">
    <property type="entry name" value="IBR"/>
    <property type="match status" value="1"/>
</dbReference>
<protein>
    <recommendedName>
        <fullName evidence="7">RING-type domain-containing protein</fullName>
    </recommendedName>
</protein>
<evidence type="ECO:0000313" key="8">
    <source>
        <dbReference type="EMBL" id="CAD8188462.1"/>
    </source>
</evidence>
<dbReference type="SMART" id="SM00184">
    <property type="entry name" value="RING"/>
    <property type="match status" value="1"/>
</dbReference>
<evidence type="ECO:0000313" key="9">
    <source>
        <dbReference type="Proteomes" id="UP000683925"/>
    </source>
</evidence>
<dbReference type="OMA" id="WCLKCKK"/>
<organism evidence="8 9">
    <name type="scientific">Paramecium octaurelia</name>
    <dbReference type="NCBI Taxonomy" id="43137"/>
    <lineage>
        <taxon>Eukaryota</taxon>
        <taxon>Sar</taxon>
        <taxon>Alveolata</taxon>
        <taxon>Ciliophora</taxon>
        <taxon>Intramacronucleata</taxon>
        <taxon>Oligohymenophorea</taxon>
        <taxon>Peniculida</taxon>
        <taxon>Parameciidae</taxon>
        <taxon>Paramecium</taxon>
    </lineage>
</organism>
<evidence type="ECO:0000256" key="5">
    <source>
        <dbReference type="PROSITE-ProRule" id="PRU00175"/>
    </source>
</evidence>
<dbReference type="InterPro" id="IPR001841">
    <property type="entry name" value="Znf_RING"/>
</dbReference>
<keyword evidence="3" id="KW-0833">Ubl conjugation pathway</keyword>
<proteinExistence type="predicted"/>
<keyword evidence="9" id="KW-1185">Reference proteome</keyword>
<evidence type="ECO:0000256" key="6">
    <source>
        <dbReference type="SAM" id="MobiDB-lite"/>
    </source>
</evidence>
<evidence type="ECO:0000259" key="7">
    <source>
        <dbReference type="PROSITE" id="PS50089"/>
    </source>
</evidence>
<dbReference type="EMBL" id="CAJJDP010000091">
    <property type="protein sequence ID" value="CAD8188462.1"/>
    <property type="molecule type" value="Genomic_DNA"/>
</dbReference>
<evidence type="ECO:0000256" key="4">
    <source>
        <dbReference type="ARBA" id="ARBA00022833"/>
    </source>
</evidence>
<gene>
    <name evidence="8" type="ORF">POCTA_138.1.T0920223</name>
</gene>
<dbReference type="CDD" id="cd20335">
    <property type="entry name" value="BRcat_RBR"/>
    <property type="match status" value="1"/>
</dbReference>
<keyword evidence="1" id="KW-0479">Metal-binding</keyword>
<reference evidence="8" key="1">
    <citation type="submission" date="2021-01" db="EMBL/GenBank/DDBJ databases">
        <authorList>
            <consortium name="Genoscope - CEA"/>
            <person name="William W."/>
        </authorList>
    </citation>
    <scope>NUCLEOTIDE SEQUENCE</scope>
</reference>
<keyword evidence="4" id="KW-0862">Zinc</keyword>
<evidence type="ECO:0000256" key="3">
    <source>
        <dbReference type="ARBA" id="ARBA00022786"/>
    </source>
</evidence>
<evidence type="ECO:0000256" key="1">
    <source>
        <dbReference type="ARBA" id="ARBA00022723"/>
    </source>
</evidence>
<keyword evidence="2 5" id="KW-0863">Zinc-finger</keyword>
<feature type="region of interest" description="Disordered" evidence="6">
    <location>
        <begin position="136"/>
        <end position="158"/>
    </location>
</feature>
<dbReference type="OrthoDB" id="310984at2759"/>
<dbReference type="AlphaFoldDB" id="A0A8S1WI68"/>
<feature type="domain" description="RING-type" evidence="7">
    <location>
        <begin position="174"/>
        <end position="219"/>
    </location>
</feature>
<accession>A0A8S1WI68</accession>
<dbReference type="Proteomes" id="UP000683925">
    <property type="component" value="Unassembled WGS sequence"/>
</dbReference>
<comment type="caution">
    <text evidence="8">The sequence shown here is derived from an EMBL/GenBank/DDBJ whole genome shotgun (WGS) entry which is preliminary data.</text>
</comment>
<dbReference type="PROSITE" id="PS50089">
    <property type="entry name" value="ZF_RING_2"/>
    <property type="match status" value="1"/>
</dbReference>
<evidence type="ECO:0000256" key="2">
    <source>
        <dbReference type="ARBA" id="ARBA00022771"/>
    </source>
</evidence>